<sequence>MSESVFDRCSNLVTALIRAFCCVFSLVMSSAVPKISDCISRSSNIKLPRS</sequence>
<dbReference type="EMBL" id="AYSL01000711">
    <property type="protein sequence ID" value="KTF07175.1"/>
    <property type="molecule type" value="Genomic_DNA"/>
</dbReference>
<dbReference type="AlphaFoldDB" id="A0A1B6NUN6"/>
<accession>A0A1B6NUN6</accession>
<reference evidence="1" key="1">
    <citation type="submission" date="2013-11" db="EMBL/GenBank/DDBJ databases">
        <title>Microbial diversity, functional groups and degradation webs in Northern and Southern Mediterranean and Red Sea marine crude oil polluted sites.</title>
        <authorList>
            <person name="Daffonchio D."/>
            <person name="Mapelli F."/>
            <person name="Ferrer M."/>
            <person name="Richter M."/>
            <person name="Cherif A."/>
            <person name="Malkawi H.I."/>
            <person name="Yakimov M.M."/>
            <person name="Abdel-Fattah Y.R."/>
            <person name="Blaghen M."/>
            <person name="Golyshin P.N."/>
            <person name="Kalogerakis N."/>
            <person name="Boon N."/>
            <person name="Magagnini M."/>
            <person name="Fava F."/>
        </authorList>
    </citation>
    <scope>NUCLEOTIDE SEQUENCE</scope>
</reference>
<gene>
    <name evidence="1" type="ORF">MGSAQ_001329</name>
</gene>
<comment type="caution">
    <text evidence="1">The sequence shown here is derived from an EMBL/GenBank/DDBJ whole genome shotgun (WGS) entry which is preliminary data.</text>
</comment>
<evidence type="ECO:0000313" key="1">
    <source>
        <dbReference type="EMBL" id="KTF07175.1"/>
    </source>
</evidence>
<protein>
    <submittedName>
        <fullName evidence="1">Uncharacterized protein</fullName>
    </submittedName>
</protein>
<proteinExistence type="predicted"/>
<name>A0A1B6NUN6_9ZZZZ</name>
<organism evidence="1">
    <name type="scientific">marine sediment metagenome</name>
    <dbReference type="NCBI Taxonomy" id="412755"/>
    <lineage>
        <taxon>unclassified sequences</taxon>
        <taxon>metagenomes</taxon>
        <taxon>ecological metagenomes</taxon>
    </lineage>
</organism>